<dbReference type="EMBL" id="LVLJ01001709">
    <property type="protein sequence ID" value="OAE28579.1"/>
    <property type="molecule type" value="Genomic_DNA"/>
</dbReference>
<dbReference type="Proteomes" id="UP000077202">
    <property type="component" value="Unassembled WGS sequence"/>
</dbReference>
<dbReference type="GO" id="GO:0046872">
    <property type="term" value="F:metal ion binding"/>
    <property type="evidence" value="ECO:0007669"/>
    <property type="project" value="UniProtKB-KW"/>
</dbReference>
<evidence type="ECO:0000313" key="6">
    <source>
        <dbReference type="Proteomes" id="UP001162541"/>
    </source>
</evidence>
<dbReference type="EMBL" id="AP019870">
    <property type="protein sequence ID" value="BBN11845.1"/>
    <property type="molecule type" value="Genomic_DNA"/>
</dbReference>
<gene>
    <name evidence="4" type="ORF">AXG93_2175s1630</name>
    <name evidence="3" type="ORF">Mp_5g15220</name>
</gene>
<dbReference type="GO" id="GO:0008168">
    <property type="term" value="F:methyltransferase activity"/>
    <property type="evidence" value="ECO:0007669"/>
    <property type="project" value="InterPro"/>
</dbReference>
<protein>
    <submittedName>
        <fullName evidence="4">Uncharacterized protein</fullName>
    </submittedName>
</protein>
<dbReference type="Pfam" id="PF03492">
    <property type="entry name" value="Methyltransf_7"/>
    <property type="match status" value="1"/>
</dbReference>
<dbReference type="SUPFAM" id="SSF53335">
    <property type="entry name" value="S-adenosyl-L-methionine-dependent methyltransferases"/>
    <property type="match status" value="1"/>
</dbReference>
<reference evidence="6" key="3">
    <citation type="journal article" date="2020" name="Curr. Biol.">
        <title>Chromatin organization in early land plants reveals an ancestral association between H3K27me3, transposons, and constitutive heterochromatin.</title>
        <authorList>
            <person name="Montgomery S.A."/>
            <person name="Tanizawa Y."/>
            <person name="Galik B."/>
            <person name="Wang N."/>
            <person name="Ito T."/>
            <person name="Mochizuki T."/>
            <person name="Akimcheva S."/>
            <person name="Bowman J.L."/>
            <person name="Cognat V."/>
            <person name="Marechal-Drouard L."/>
            <person name="Ekker H."/>
            <person name="Hong S.F."/>
            <person name="Kohchi T."/>
            <person name="Lin S.S."/>
            <person name="Liu L.D."/>
            <person name="Nakamura Y."/>
            <person name="Valeeva L.R."/>
            <person name="Shakirov E.V."/>
            <person name="Shippen D.E."/>
            <person name="Wei W.L."/>
            <person name="Yagura M."/>
            <person name="Yamaoka S."/>
            <person name="Yamato K.T."/>
            <person name="Liu C."/>
            <person name="Berger F."/>
        </authorList>
    </citation>
    <scope>NUCLEOTIDE SEQUENCE [LARGE SCALE GENOMIC DNA]</scope>
    <source>
        <strain evidence="6">Tak-1</strain>
    </source>
</reference>
<keyword evidence="2" id="KW-0460">Magnesium</keyword>
<evidence type="ECO:0000313" key="4">
    <source>
        <dbReference type="EMBL" id="OAE28579.1"/>
    </source>
</evidence>
<keyword evidence="1" id="KW-0479">Metal-binding</keyword>
<proteinExistence type="predicted"/>
<dbReference type="InterPro" id="IPR042086">
    <property type="entry name" value="MeTrfase_capping"/>
</dbReference>
<dbReference type="InterPro" id="IPR029063">
    <property type="entry name" value="SAM-dependent_MTases_sf"/>
</dbReference>
<evidence type="ECO:0000256" key="2">
    <source>
        <dbReference type="ARBA" id="ARBA00022842"/>
    </source>
</evidence>
<dbReference type="AlphaFoldDB" id="A0A176W6C4"/>
<dbReference type="InterPro" id="IPR005299">
    <property type="entry name" value="MeTrfase_7"/>
</dbReference>
<dbReference type="Proteomes" id="UP001162541">
    <property type="component" value="Chromosome 5"/>
</dbReference>
<evidence type="ECO:0000313" key="3">
    <source>
        <dbReference type="EMBL" id="BBN11845.1"/>
    </source>
</evidence>
<keyword evidence="5" id="KW-1185">Reference proteome</keyword>
<sequence length="387" mass="43584">MEILELMIKRPAAYIEQVTLTPEDGRGRYARTAERYVLNAFLPVVYDLIDHMSLQVGSGAIAIADLGCSMSPNTITNMESIIKRLSERYRANPGRDSEGSEEVPEFQAFFNELQGHDFNTLFQLINISKTTAAEQGDGEAVQYFASAVTGSFYDRVLPSSSVHLVMSSLALHWISKIPTAVLDSNSPAYNGGHTDLHRSSRATLDAYAEQAEKDLVDFLSARAAELVTGGSMFLVFGARDHYIPYRVVDESFEAHETVWNELAQEGEVAEDLRDSFNPLTYYRSFSEVDKVLHAFRSVFEVVTKTLFRNLISICLQGESDVKKRAHMCASITRGMYSNILESHFGERVTSLFMHRLQQHLLERIKSNNIYADRAHQGCFLSLVLRRK</sequence>
<reference evidence="4 5" key="1">
    <citation type="submission" date="2016-03" db="EMBL/GenBank/DDBJ databases">
        <title>Mechanisms controlling the formation of the plant cell surface in tip-growing cells are functionally conserved among land plants.</title>
        <authorList>
            <person name="Honkanen S."/>
            <person name="Jones V.A."/>
            <person name="Morieri G."/>
            <person name="Champion C."/>
            <person name="Hetherington A.J."/>
            <person name="Kelly S."/>
            <person name="Saint-Marcoux D."/>
            <person name="Proust H."/>
            <person name="Prescott H."/>
            <person name="Dolan L."/>
        </authorList>
    </citation>
    <scope>NUCLEOTIDE SEQUENCE [LARGE SCALE GENOMIC DNA]</scope>
    <source>
        <strain evidence="5">cv. Tak-1 and cv. Tak-2</strain>
        <tissue evidence="4">Whole gametophyte</tissue>
    </source>
</reference>
<name>A0A176W6C4_MARPO</name>
<reference evidence="3" key="2">
    <citation type="journal article" date="2019" name="Curr. Biol.">
        <title>Chromatin organization in early land plants reveals an ancestral association between H3K27me3, transposons, and constitutive heterochromatin.</title>
        <authorList>
            <person name="Montgomery S.A."/>
            <person name="Tanizawa Y."/>
            <person name="Galik B."/>
            <person name="Wang N."/>
            <person name="Ito T."/>
            <person name="Mochizuki T."/>
            <person name="Akimcheva S."/>
            <person name="Bowman J."/>
            <person name="Cognat V."/>
            <person name="Drouard L."/>
            <person name="Ekker H."/>
            <person name="Houng S."/>
            <person name="Kohchi T."/>
            <person name="Lin S."/>
            <person name="Liu L.D."/>
            <person name="Nakamura Y."/>
            <person name="Valeeva L.R."/>
            <person name="Shakirov E.V."/>
            <person name="Shippen D.E."/>
            <person name="Wei W."/>
            <person name="Yagura M."/>
            <person name="Yamaoka S."/>
            <person name="Yamato K.T."/>
            <person name="Liu C."/>
            <person name="Berger F."/>
        </authorList>
    </citation>
    <scope>NUCLEOTIDE SEQUENCE [LARGE SCALE GENOMIC DNA]</scope>
    <source>
        <strain evidence="3">Tak-1</strain>
    </source>
</reference>
<dbReference type="Gene3D" id="1.10.1200.270">
    <property type="entry name" value="Methyltransferase, alpha-helical capping domain"/>
    <property type="match status" value="1"/>
</dbReference>
<dbReference type="Gene3D" id="3.40.50.150">
    <property type="entry name" value="Vaccinia Virus protein VP39"/>
    <property type="match status" value="1"/>
</dbReference>
<evidence type="ECO:0000313" key="5">
    <source>
        <dbReference type="Proteomes" id="UP000077202"/>
    </source>
</evidence>
<organism evidence="4 5">
    <name type="scientific">Marchantia polymorpha subsp. ruderalis</name>
    <dbReference type="NCBI Taxonomy" id="1480154"/>
    <lineage>
        <taxon>Eukaryota</taxon>
        <taxon>Viridiplantae</taxon>
        <taxon>Streptophyta</taxon>
        <taxon>Embryophyta</taxon>
        <taxon>Marchantiophyta</taxon>
        <taxon>Marchantiopsida</taxon>
        <taxon>Marchantiidae</taxon>
        <taxon>Marchantiales</taxon>
        <taxon>Marchantiaceae</taxon>
        <taxon>Marchantia</taxon>
    </lineage>
</organism>
<dbReference type="PANTHER" id="PTHR31009">
    <property type="entry name" value="S-ADENOSYL-L-METHIONINE:CARBOXYL METHYLTRANSFERASE FAMILY PROTEIN"/>
    <property type="match status" value="1"/>
</dbReference>
<accession>A0A176W6C4</accession>
<evidence type="ECO:0000256" key="1">
    <source>
        <dbReference type="ARBA" id="ARBA00022723"/>
    </source>
</evidence>